<comment type="catalytic activity">
    <reaction evidence="5 6">
        <text>Exonucleolytic cleavage in either 5'- to 3'- or 3'- to 5'-direction to yield nucleoside 5'-phosphates.</text>
        <dbReference type="EC" id="3.1.11.6"/>
    </reaction>
</comment>
<dbReference type="InterPro" id="IPR025824">
    <property type="entry name" value="OB-fold_nuc-bd_dom"/>
</dbReference>
<keyword evidence="1 5" id="KW-0963">Cytoplasm</keyword>
<evidence type="ECO:0000259" key="7">
    <source>
        <dbReference type="Pfam" id="PF02601"/>
    </source>
</evidence>
<comment type="subcellular location">
    <subcellularLocation>
        <location evidence="5 6">Cytoplasm</location>
    </subcellularLocation>
</comment>
<evidence type="ECO:0000256" key="5">
    <source>
        <dbReference type="HAMAP-Rule" id="MF_00378"/>
    </source>
</evidence>
<dbReference type="GO" id="GO:0003676">
    <property type="term" value="F:nucleic acid binding"/>
    <property type="evidence" value="ECO:0007669"/>
    <property type="project" value="InterPro"/>
</dbReference>
<dbReference type="CDD" id="cd04489">
    <property type="entry name" value="ExoVII_LU_OBF"/>
    <property type="match status" value="1"/>
</dbReference>
<evidence type="ECO:0000313" key="10">
    <source>
        <dbReference type="Proteomes" id="UP000580654"/>
    </source>
</evidence>
<reference evidence="9 10" key="1">
    <citation type="submission" date="2020-08" db="EMBL/GenBank/DDBJ databases">
        <title>Genomic Encyclopedia of Type Strains, Phase IV (KMG-IV): sequencing the most valuable type-strain genomes for metagenomic binning, comparative biology and taxonomic classification.</title>
        <authorList>
            <person name="Goeker M."/>
        </authorList>
    </citation>
    <scope>NUCLEOTIDE SEQUENCE [LARGE SCALE GENOMIC DNA]</scope>
    <source>
        <strain evidence="9 10">DSM 25622</strain>
    </source>
</reference>
<dbReference type="Pfam" id="PF13742">
    <property type="entry name" value="tRNA_anti_2"/>
    <property type="match status" value="1"/>
</dbReference>
<dbReference type="PANTHER" id="PTHR30008">
    <property type="entry name" value="EXODEOXYRIBONUCLEASE 7 LARGE SUBUNIT"/>
    <property type="match status" value="1"/>
</dbReference>
<gene>
    <name evidence="5" type="primary">xseA</name>
    <name evidence="9" type="ORF">FHS87_003206</name>
</gene>
<evidence type="ECO:0000259" key="8">
    <source>
        <dbReference type="Pfam" id="PF13742"/>
    </source>
</evidence>
<comment type="similarity">
    <text evidence="5 6">Belongs to the XseA family.</text>
</comment>
<organism evidence="9 10">
    <name type="scientific">Muricoccus pecuniae</name>
    <dbReference type="NCBI Taxonomy" id="693023"/>
    <lineage>
        <taxon>Bacteria</taxon>
        <taxon>Pseudomonadati</taxon>
        <taxon>Pseudomonadota</taxon>
        <taxon>Alphaproteobacteria</taxon>
        <taxon>Acetobacterales</taxon>
        <taxon>Roseomonadaceae</taxon>
        <taxon>Muricoccus</taxon>
    </lineage>
</organism>
<evidence type="ECO:0000256" key="6">
    <source>
        <dbReference type="RuleBase" id="RU004355"/>
    </source>
</evidence>
<proteinExistence type="inferred from homology"/>
<feature type="domain" description="OB-fold nucleic acid binding" evidence="8">
    <location>
        <begin position="37"/>
        <end position="129"/>
    </location>
</feature>
<keyword evidence="10" id="KW-1185">Reference proteome</keyword>
<dbReference type="Pfam" id="PF02601">
    <property type="entry name" value="Exonuc_VII_L"/>
    <property type="match status" value="1"/>
</dbReference>
<dbReference type="GO" id="GO:0006308">
    <property type="term" value="P:DNA catabolic process"/>
    <property type="evidence" value="ECO:0007669"/>
    <property type="project" value="UniProtKB-UniRule"/>
</dbReference>
<dbReference type="GO" id="GO:0009318">
    <property type="term" value="C:exodeoxyribonuclease VII complex"/>
    <property type="evidence" value="ECO:0007669"/>
    <property type="project" value="UniProtKB-UniRule"/>
</dbReference>
<comment type="function">
    <text evidence="5">Bidirectionally degrades single-stranded DNA into large acid-insoluble oligonucleotides, which are then degraded further into small acid-soluble oligonucleotides.</text>
</comment>
<keyword evidence="2 5" id="KW-0540">Nuclease</keyword>
<sequence>MPQCAALVCALARGGFRPHNPGMDGSTEGSRGNIPEYSVSEISGAVKRTLESAFGRIRVRGEITEFKTYPSGHSYLSMKDETGTIRAIIWRGSMSRLTVRPENGVEVIATGKITASDKRSDYALQIEKLEYAGEGALLARIEKLRLRLGAEGLFDEARKRPLPFLPEVIGVITSEKGAVLHDIRTTLARRFPRRVLLIPVAVQGQGAAEQVAAAIATMGALSPLGRVPRPDVIIVARGGGSLEDLMAFNEEVVVRAAANCPIPLISAVGHETDTTLIDFASDRRAPTPTAAAELAVPAREELMAALQQRGTRLARAGHSVLDRGRLRLSRAGAGLPDLPALIAAGRNRLEDRGHRLGLAPRALIAAKRRGLEGTAARLPRPQEAIARRRAGLELLGVRIGGATRAVLGRQSRALARLPDPAPFLRARLREGRAGFTRMGERLEAGAARRLAERGAALDRIPDPTPFVTARLREARAALGGLSARLEGASYEALLERGFALVRDAEGQPVTAAAAVEPGERLLLQFADGSLSVTDDRGRKRGKAETQGSLL</sequence>
<dbReference type="InterPro" id="IPR020579">
    <property type="entry name" value="Exonuc_VII_lsu_C"/>
</dbReference>
<evidence type="ECO:0000256" key="4">
    <source>
        <dbReference type="ARBA" id="ARBA00022839"/>
    </source>
</evidence>
<dbReference type="Proteomes" id="UP000580654">
    <property type="component" value="Unassembled WGS sequence"/>
</dbReference>
<dbReference type="NCBIfam" id="TIGR00237">
    <property type="entry name" value="xseA"/>
    <property type="match status" value="1"/>
</dbReference>
<dbReference type="GO" id="GO:0005737">
    <property type="term" value="C:cytoplasm"/>
    <property type="evidence" value="ECO:0007669"/>
    <property type="project" value="UniProtKB-SubCell"/>
</dbReference>
<evidence type="ECO:0000256" key="2">
    <source>
        <dbReference type="ARBA" id="ARBA00022722"/>
    </source>
</evidence>
<dbReference type="HAMAP" id="MF_00378">
    <property type="entry name" value="Exonuc_7_L"/>
    <property type="match status" value="1"/>
</dbReference>
<dbReference type="EMBL" id="JACIJD010000015">
    <property type="protein sequence ID" value="MBB5695151.1"/>
    <property type="molecule type" value="Genomic_DNA"/>
</dbReference>
<dbReference type="PANTHER" id="PTHR30008:SF0">
    <property type="entry name" value="EXODEOXYRIBONUCLEASE 7 LARGE SUBUNIT"/>
    <property type="match status" value="1"/>
</dbReference>
<comment type="subunit">
    <text evidence="5">Heterooligomer composed of large and small subunits.</text>
</comment>
<feature type="domain" description="Exonuclease VII large subunit C-terminal" evidence="7">
    <location>
        <begin position="153"/>
        <end position="532"/>
    </location>
</feature>
<keyword evidence="4 5" id="KW-0269">Exonuclease</keyword>
<dbReference type="GO" id="GO:0008855">
    <property type="term" value="F:exodeoxyribonuclease VII activity"/>
    <property type="evidence" value="ECO:0007669"/>
    <property type="project" value="UniProtKB-UniRule"/>
</dbReference>
<dbReference type="InterPro" id="IPR003753">
    <property type="entry name" value="Exonuc_VII_L"/>
</dbReference>
<accession>A0A840YFY6</accession>
<protein>
    <recommendedName>
        <fullName evidence="5">Exodeoxyribonuclease 7 large subunit</fullName>
        <ecNumber evidence="5">3.1.11.6</ecNumber>
    </recommendedName>
    <alternativeName>
        <fullName evidence="5">Exodeoxyribonuclease VII large subunit</fullName>
        <shortName evidence="5">Exonuclease VII large subunit</shortName>
    </alternativeName>
</protein>
<dbReference type="EC" id="3.1.11.6" evidence="5"/>
<evidence type="ECO:0000313" key="9">
    <source>
        <dbReference type="EMBL" id="MBB5695151.1"/>
    </source>
</evidence>
<evidence type="ECO:0000256" key="1">
    <source>
        <dbReference type="ARBA" id="ARBA00022490"/>
    </source>
</evidence>
<keyword evidence="3 5" id="KW-0378">Hydrolase</keyword>
<name>A0A840YFY6_9PROT</name>
<dbReference type="AlphaFoldDB" id="A0A840YFY6"/>
<comment type="caution">
    <text evidence="9">The sequence shown here is derived from an EMBL/GenBank/DDBJ whole genome shotgun (WGS) entry which is preliminary data.</text>
</comment>
<evidence type="ECO:0000256" key="3">
    <source>
        <dbReference type="ARBA" id="ARBA00022801"/>
    </source>
</evidence>